<dbReference type="EMBL" id="PP777464">
    <property type="protein sequence ID" value="XBS49087.1"/>
    <property type="molecule type" value="Genomic_DNA"/>
</dbReference>
<proteinExistence type="predicted"/>
<dbReference type="EMBL" id="PP777464">
    <property type="protein sequence ID" value="XBS49701.1"/>
    <property type="molecule type" value="Genomic_DNA"/>
</dbReference>
<protein>
    <submittedName>
        <fullName evidence="1">Uncharacterized protein</fullName>
    </submittedName>
</protein>
<accession>A0AAU7PHW5</accession>
<organism evidence="1">
    <name type="scientific">Escherichia phage fEgEco12</name>
    <dbReference type="NCBI Taxonomy" id="3158837"/>
    <lineage>
        <taxon>Viruses</taxon>
        <taxon>Duplodnaviria</taxon>
        <taxon>Heunggongvirae</taxon>
        <taxon>Uroviricota</taxon>
        <taxon>Caudoviricetes</taxon>
    </lineage>
</organism>
<evidence type="ECO:0000313" key="1">
    <source>
        <dbReference type="EMBL" id="XBS49701.1"/>
    </source>
</evidence>
<name>A0AAU7PHW5_9CAUD</name>
<reference evidence="1" key="1">
    <citation type="submission" date="2024-05" db="EMBL/GenBank/DDBJ databases">
        <authorList>
            <person name="Badawy S."/>
            <person name="Skurnik M."/>
        </authorList>
    </citation>
    <scope>NUCLEOTIDE SEQUENCE</scope>
</reference>
<sequence length="36" mass="4272">MGYIMPVLDNAVNTFFYYSVLKTIFKKYLQTMFKGV</sequence>